<dbReference type="FunFam" id="3.80.10.10:FF:000095">
    <property type="entry name" value="LRR receptor-like serine/threonine-protein kinase GSO1"/>
    <property type="match status" value="1"/>
</dbReference>
<evidence type="ECO:0000256" key="10">
    <source>
        <dbReference type="ARBA" id="ARBA00022692"/>
    </source>
</evidence>
<keyword evidence="14" id="KW-0418">Kinase</keyword>
<reference evidence="26" key="1">
    <citation type="submission" date="2013-07" db="EMBL/GenBank/DDBJ databases">
        <title>The genome of Eucalyptus grandis.</title>
        <authorList>
            <person name="Schmutz J."/>
            <person name="Hayes R."/>
            <person name="Myburg A."/>
            <person name="Tuskan G."/>
            <person name="Grattapaglia D."/>
            <person name="Rokhsar D.S."/>
        </authorList>
    </citation>
    <scope>NUCLEOTIDE SEQUENCE</scope>
    <source>
        <tissue evidence="26">Leaf extractions</tissue>
    </source>
</reference>
<dbReference type="GO" id="GO:0005524">
    <property type="term" value="F:ATP binding"/>
    <property type="evidence" value="ECO:0007669"/>
    <property type="project" value="UniProtKB-UniRule"/>
</dbReference>
<evidence type="ECO:0000256" key="17">
    <source>
        <dbReference type="ARBA" id="ARBA00023136"/>
    </source>
</evidence>
<accession>A0A059BRK6</accession>
<feature type="domain" description="Protein kinase" evidence="25">
    <location>
        <begin position="708"/>
        <end position="1022"/>
    </location>
</feature>
<keyword evidence="12" id="KW-0677">Repeat</keyword>
<dbReference type="Gramene" id="KCW68742">
    <property type="protein sequence ID" value="KCW68742"/>
    <property type="gene ID" value="EUGRSUZ_F02342"/>
</dbReference>
<dbReference type="PROSITE" id="PS00107">
    <property type="entry name" value="PROTEIN_KINASE_ATP"/>
    <property type="match status" value="1"/>
</dbReference>
<dbReference type="EC" id="2.7.11.1" evidence="4"/>
<keyword evidence="17 23" id="KW-0472">Membrane</keyword>
<evidence type="ECO:0000256" key="16">
    <source>
        <dbReference type="ARBA" id="ARBA00022989"/>
    </source>
</evidence>
<evidence type="ECO:0000256" key="19">
    <source>
        <dbReference type="ARBA" id="ARBA00023180"/>
    </source>
</evidence>
<dbReference type="SUPFAM" id="SSF56112">
    <property type="entry name" value="Protein kinase-like (PK-like)"/>
    <property type="match status" value="1"/>
</dbReference>
<dbReference type="InterPro" id="IPR013210">
    <property type="entry name" value="LRR_N_plant-typ"/>
</dbReference>
<evidence type="ECO:0000256" key="23">
    <source>
        <dbReference type="SAM" id="Phobius"/>
    </source>
</evidence>
<dbReference type="SUPFAM" id="SSF52058">
    <property type="entry name" value="L domain-like"/>
    <property type="match status" value="2"/>
</dbReference>
<dbReference type="InterPro" id="IPR011009">
    <property type="entry name" value="Kinase-like_dom_sf"/>
</dbReference>
<dbReference type="FunCoup" id="A0A059BRK6">
    <property type="interactions" value="1258"/>
</dbReference>
<evidence type="ECO:0000256" key="22">
    <source>
        <dbReference type="PROSITE-ProRule" id="PRU10141"/>
    </source>
</evidence>
<keyword evidence="16 23" id="KW-1133">Transmembrane helix</keyword>
<dbReference type="Pfam" id="PF00560">
    <property type="entry name" value="LRR_1"/>
    <property type="match status" value="9"/>
</dbReference>
<evidence type="ECO:0000256" key="8">
    <source>
        <dbReference type="ARBA" id="ARBA00022614"/>
    </source>
</evidence>
<keyword evidence="19" id="KW-0325">Glycoprotein</keyword>
<dbReference type="PANTHER" id="PTHR48056:SF89">
    <property type="entry name" value="OS06G0585982 PROTEIN"/>
    <property type="match status" value="1"/>
</dbReference>
<comment type="subcellular location">
    <subcellularLocation>
        <location evidence="1">Cell membrane</location>
        <topology evidence="1">Single-pass membrane protein</topology>
    </subcellularLocation>
    <subcellularLocation>
        <location evidence="2">Membrane</location>
        <topology evidence="2">Single-pass type I membrane protein</topology>
    </subcellularLocation>
</comment>
<dbReference type="PROSITE" id="PS50011">
    <property type="entry name" value="PROTEIN_KINASE_DOM"/>
    <property type="match status" value="1"/>
</dbReference>
<dbReference type="InterPro" id="IPR001611">
    <property type="entry name" value="Leu-rich_rpt"/>
</dbReference>
<dbReference type="PRINTS" id="PR00019">
    <property type="entry name" value="LEURICHRPT"/>
</dbReference>
<organism evidence="26">
    <name type="scientific">Eucalyptus grandis</name>
    <name type="common">Flooded gum</name>
    <dbReference type="NCBI Taxonomy" id="71139"/>
    <lineage>
        <taxon>Eukaryota</taxon>
        <taxon>Viridiplantae</taxon>
        <taxon>Streptophyta</taxon>
        <taxon>Embryophyta</taxon>
        <taxon>Tracheophyta</taxon>
        <taxon>Spermatophyta</taxon>
        <taxon>Magnoliopsida</taxon>
        <taxon>eudicotyledons</taxon>
        <taxon>Gunneridae</taxon>
        <taxon>Pentapetalae</taxon>
        <taxon>rosids</taxon>
        <taxon>malvids</taxon>
        <taxon>Myrtales</taxon>
        <taxon>Myrtaceae</taxon>
        <taxon>Myrtoideae</taxon>
        <taxon>Eucalypteae</taxon>
        <taxon>Eucalyptus</taxon>
    </lineage>
</organism>
<dbReference type="InterPro" id="IPR001245">
    <property type="entry name" value="Ser-Thr/Tyr_kinase_cat_dom"/>
</dbReference>
<keyword evidence="5" id="KW-1003">Cell membrane</keyword>
<sequence length="1036" mass="113430">MEPRSISFAEFQSCHFLIGIVLALCITQVSSTTNETDKLSLLAFKAGITEDPLGVLSSWNGSMGFCQWNGVMCGRKHQRVIVLDLRSQKLSGLISPHIGNLSFLRELWLVDNNFDHEIPPQISRLSHLRVLRLESNSLVGEIPENITACSDLVSLVLECNQLTGKIPSQVGLLSNLRNFSLYANNLTGSVPSSIGNLSSLKGLIFTRNNLGGNIPSVFSQLSKLQYFYVGGNKLSGPIPFGLLNLSSLSMIDLGVNQIQGSLPTNIGFTLPNLRLFSIGMNLFEGQIPSSISNCTKLVALQLGENKLSGEVPSLENLQKLQWFASFDNQLGHGKPEDLNFVCSLTNATKLKALHIASNSFGGVLPKCIGNLSTTLRIFDVSENLIFGEFPRRIENFVNLEVLIMYKNKLSGVLPSNMGNLQNLSLLELSDNYLEGRIPSSLGNLTKLTLLYLAWNNFQGQIPSELSSNCDFLNGLDLSNNNLSGTIPPQIMGISSLTILLDLSHNHLTGLLPMEVGNLRFLTTLNISENMLGGEIPNSLGDCVALVSLRMGGNLFHGSIPQSMRLLRGIEELDLSHNNFSGEIPQFLKALRSLKVLNLSYNNFQGMLPHEGVFENATSASIIGNAKLCGGLLEFQLPKCISSSSKSRKVHVLRLFALVICGLLGIALILAILYLSWWKMQVPKPVSSSMDVLCPHVSYGALLKATQGFSSTNLVGVGSFGSVYKGVLEDNGTAVAVKVLHLVGRDALKSFIIECEVLKNIRHRNLLKILTVCSSTDYQGNDFKAIIYDFMDNGSLQQWLHSKATSSHVNEPPKKVNFIQRINIAIDIAFALDYLHHQCHIPIIHCDLKPSNVLLDAQMVAHVGDFGLAKFLLGSSLDTVANQMSSVGLRGTIGYAPPEYAMGCKVSREGDVYSYGMLLLEMFTGLSPTNDRFGDNLTLHNFVASALPEQALEITDHILLLESESHFGPNGPQHWLSESKSIFQECLVTVYNIGVACSNEVPGRRMSTNSVASQLQRIRQKLFALGFHEQDELSRVI</sequence>
<evidence type="ECO:0000256" key="4">
    <source>
        <dbReference type="ARBA" id="ARBA00012513"/>
    </source>
</evidence>
<feature type="transmembrane region" description="Helical" evidence="23">
    <location>
        <begin position="651"/>
        <end position="674"/>
    </location>
</feature>
<evidence type="ECO:0000256" key="18">
    <source>
        <dbReference type="ARBA" id="ARBA00023170"/>
    </source>
</evidence>
<evidence type="ECO:0000256" key="11">
    <source>
        <dbReference type="ARBA" id="ARBA00022729"/>
    </source>
</evidence>
<evidence type="ECO:0000256" key="14">
    <source>
        <dbReference type="ARBA" id="ARBA00022777"/>
    </source>
</evidence>
<keyword evidence="6" id="KW-0723">Serine/threonine-protein kinase</keyword>
<name>A0A059BRK6_EUCGR</name>
<dbReference type="SMART" id="SM00220">
    <property type="entry name" value="S_TKc"/>
    <property type="match status" value="1"/>
</dbReference>
<feature type="signal peptide" evidence="24">
    <location>
        <begin position="1"/>
        <end position="31"/>
    </location>
</feature>
<dbReference type="InterPro" id="IPR003591">
    <property type="entry name" value="Leu-rich_rpt_typical-subtyp"/>
</dbReference>
<evidence type="ECO:0000256" key="15">
    <source>
        <dbReference type="ARBA" id="ARBA00022840"/>
    </source>
</evidence>
<dbReference type="GO" id="GO:0004674">
    <property type="term" value="F:protein serine/threonine kinase activity"/>
    <property type="evidence" value="ECO:0007669"/>
    <property type="project" value="UniProtKB-KW"/>
</dbReference>
<dbReference type="eggNOG" id="ENOG502QPYS">
    <property type="taxonomic scope" value="Eukaryota"/>
</dbReference>
<evidence type="ECO:0000259" key="25">
    <source>
        <dbReference type="PROSITE" id="PS50011"/>
    </source>
</evidence>
<evidence type="ECO:0000256" key="5">
    <source>
        <dbReference type="ARBA" id="ARBA00022475"/>
    </source>
</evidence>
<dbReference type="InterPro" id="IPR050647">
    <property type="entry name" value="Plant_LRR-RLKs"/>
</dbReference>
<keyword evidence="7" id="KW-0597">Phosphoprotein</keyword>
<proteinExistence type="inferred from homology"/>
<comment type="catalytic activity">
    <reaction evidence="21">
        <text>L-seryl-[protein] + ATP = O-phospho-L-seryl-[protein] + ADP + H(+)</text>
        <dbReference type="Rhea" id="RHEA:17989"/>
        <dbReference type="Rhea" id="RHEA-COMP:9863"/>
        <dbReference type="Rhea" id="RHEA-COMP:11604"/>
        <dbReference type="ChEBI" id="CHEBI:15378"/>
        <dbReference type="ChEBI" id="CHEBI:29999"/>
        <dbReference type="ChEBI" id="CHEBI:30616"/>
        <dbReference type="ChEBI" id="CHEBI:83421"/>
        <dbReference type="ChEBI" id="CHEBI:456216"/>
        <dbReference type="EC" id="2.7.11.1"/>
    </reaction>
</comment>
<keyword evidence="8" id="KW-0433">Leucine-rich repeat</keyword>
<dbReference type="PROSITE" id="PS00108">
    <property type="entry name" value="PROTEIN_KINASE_ST"/>
    <property type="match status" value="1"/>
</dbReference>
<dbReference type="InterPro" id="IPR000719">
    <property type="entry name" value="Prot_kinase_dom"/>
</dbReference>
<keyword evidence="15 22" id="KW-0067">ATP-binding</keyword>
<feature type="binding site" evidence="22">
    <location>
        <position position="737"/>
    </location>
    <ligand>
        <name>ATP</name>
        <dbReference type="ChEBI" id="CHEBI:30616"/>
    </ligand>
</feature>
<keyword evidence="9" id="KW-0808">Transferase</keyword>
<dbReference type="OMA" id="LLACNIR"/>
<dbReference type="Gene3D" id="3.30.200.20">
    <property type="entry name" value="Phosphorylase Kinase, domain 1"/>
    <property type="match status" value="1"/>
</dbReference>
<dbReference type="InParanoid" id="A0A059BRK6"/>
<feature type="chain" id="PRO_5001568930" description="non-specific serine/threonine protein kinase" evidence="24">
    <location>
        <begin position="32"/>
        <end position="1036"/>
    </location>
</feature>
<protein>
    <recommendedName>
        <fullName evidence="4">non-specific serine/threonine protein kinase</fullName>
        <ecNumber evidence="4">2.7.11.1</ecNumber>
    </recommendedName>
</protein>
<keyword evidence="18" id="KW-0675">Receptor</keyword>
<dbReference type="Pfam" id="PF13855">
    <property type="entry name" value="LRR_8"/>
    <property type="match status" value="1"/>
</dbReference>
<evidence type="ECO:0000256" key="7">
    <source>
        <dbReference type="ARBA" id="ARBA00022553"/>
    </source>
</evidence>
<dbReference type="EMBL" id="KK198758">
    <property type="protein sequence ID" value="KCW68742.1"/>
    <property type="molecule type" value="Genomic_DNA"/>
</dbReference>
<keyword evidence="13 22" id="KW-0547">Nucleotide-binding</keyword>
<evidence type="ECO:0000256" key="24">
    <source>
        <dbReference type="SAM" id="SignalP"/>
    </source>
</evidence>
<dbReference type="FunFam" id="3.80.10.10:FF:000288">
    <property type="entry name" value="LRR receptor-like serine/threonine-protein kinase EFR"/>
    <property type="match status" value="1"/>
</dbReference>
<dbReference type="InterPro" id="IPR017441">
    <property type="entry name" value="Protein_kinase_ATP_BS"/>
</dbReference>
<evidence type="ECO:0000256" key="21">
    <source>
        <dbReference type="ARBA" id="ARBA00048679"/>
    </source>
</evidence>
<evidence type="ECO:0000256" key="1">
    <source>
        <dbReference type="ARBA" id="ARBA00004162"/>
    </source>
</evidence>
<dbReference type="InterPro" id="IPR032675">
    <property type="entry name" value="LRR_dom_sf"/>
</dbReference>
<keyword evidence="10 23" id="KW-0812">Transmembrane</keyword>
<evidence type="ECO:0000256" key="9">
    <source>
        <dbReference type="ARBA" id="ARBA00022679"/>
    </source>
</evidence>
<evidence type="ECO:0000256" key="12">
    <source>
        <dbReference type="ARBA" id="ARBA00022737"/>
    </source>
</evidence>
<dbReference type="Pfam" id="PF07714">
    <property type="entry name" value="PK_Tyr_Ser-Thr"/>
    <property type="match status" value="1"/>
</dbReference>
<evidence type="ECO:0000256" key="13">
    <source>
        <dbReference type="ARBA" id="ARBA00022741"/>
    </source>
</evidence>
<dbReference type="SMART" id="SM00369">
    <property type="entry name" value="LRR_TYP"/>
    <property type="match status" value="8"/>
</dbReference>
<evidence type="ECO:0000256" key="2">
    <source>
        <dbReference type="ARBA" id="ARBA00004479"/>
    </source>
</evidence>
<dbReference type="SMART" id="SM00365">
    <property type="entry name" value="LRR_SD22"/>
    <property type="match status" value="6"/>
</dbReference>
<gene>
    <name evidence="26" type="ORF">EUGRSUZ_F02342</name>
</gene>
<evidence type="ECO:0000256" key="3">
    <source>
        <dbReference type="ARBA" id="ARBA00008684"/>
    </source>
</evidence>
<dbReference type="GO" id="GO:0005886">
    <property type="term" value="C:plasma membrane"/>
    <property type="evidence" value="ECO:0007669"/>
    <property type="project" value="UniProtKB-SubCell"/>
</dbReference>
<dbReference type="Gene3D" id="1.10.510.10">
    <property type="entry name" value="Transferase(Phosphotransferase) domain 1"/>
    <property type="match status" value="1"/>
</dbReference>
<dbReference type="FunFam" id="3.30.200.20:FF:000432">
    <property type="entry name" value="LRR receptor-like serine/threonine-protein kinase EFR"/>
    <property type="match status" value="1"/>
</dbReference>
<evidence type="ECO:0000313" key="26">
    <source>
        <dbReference type="EMBL" id="KCW68742.1"/>
    </source>
</evidence>
<comment type="catalytic activity">
    <reaction evidence="20">
        <text>L-threonyl-[protein] + ATP = O-phospho-L-threonyl-[protein] + ADP + H(+)</text>
        <dbReference type="Rhea" id="RHEA:46608"/>
        <dbReference type="Rhea" id="RHEA-COMP:11060"/>
        <dbReference type="Rhea" id="RHEA-COMP:11605"/>
        <dbReference type="ChEBI" id="CHEBI:15378"/>
        <dbReference type="ChEBI" id="CHEBI:30013"/>
        <dbReference type="ChEBI" id="CHEBI:30616"/>
        <dbReference type="ChEBI" id="CHEBI:61977"/>
        <dbReference type="ChEBI" id="CHEBI:456216"/>
        <dbReference type="EC" id="2.7.11.1"/>
    </reaction>
</comment>
<dbReference type="PANTHER" id="PTHR48056">
    <property type="entry name" value="LRR RECEPTOR-LIKE SERINE/THREONINE-PROTEIN KINASE-RELATED"/>
    <property type="match status" value="1"/>
</dbReference>
<dbReference type="KEGG" id="egr:104451854"/>
<dbReference type="Gene3D" id="3.80.10.10">
    <property type="entry name" value="Ribonuclease Inhibitor"/>
    <property type="match status" value="4"/>
</dbReference>
<dbReference type="FunFam" id="1.10.510.10:FF:000358">
    <property type="entry name" value="Putative leucine-rich repeat receptor-like serine/threonine-protein kinase"/>
    <property type="match status" value="1"/>
</dbReference>
<comment type="similarity">
    <text evidence="3">Belongs to the protein kinase superfamily. Ser/Thr protein kinase family.</text>
</comment>
<dbReference type="OrthoDB" id="676979at2759"/>
<evidence type="ECO:0000256" key="20">
    <source>
        <dbReference type="ARBA" id="ARBA00047899"/>
    </source>
</evidence>
<dbReference type="AlphaFoldDB" id="A0A059BRK6"/>
<dbReference type="Pfam" id="PF08263">
    <property type="entry name" value="LRRNT_2"/>
    <property type="match status" value="1"/>
</dbReference>
<evidence type="ECO:0000256" key="6">
    <source>
        <dbReference type="ARBA" id="ARBA00022527"/>
    </source>
</evidence>
<dbReference type="InterPro" id="IPR008271">
    <property type="entry name" value="Ser/Thr_kinase_AS"/>
</dbReference>
<keyword evidence="11 24" id="KW-0732">Signal</keyword>